<dbReference type="Proteomes" id="UP001230188">
    <property type="component" value="Unassembled WGS sequence"/>
</dbReference>
<sequence length="871" mass="96822">MAECEGKFYCAPCNADSILLIEPPPVVVEKPPPQEALEVVVVEGKRDEPQASVVALRRAAERVEAARNCDIACDVEKDAERDVVLLLLEPVSTAMARFRREEEEEGGGDDSSRRDPTTLGFLENFQQLRRKARAEGDKLDEAQDLVRRALSSTTSKEEGCGELESLVEQRDAARSAYARALIALQDGYSSSDLARERSALERDADLFEATLSSLEKIRNEFQQGRRSTTTPTTIREGGVTKEAAALREFEVWKQSTDPDAVTDATDNALADSWHKLRDVAETLGANEACEAWKVSYLVAMEAVDRELNFWSSRPHPFSLLPVDPIRKVVVPRLGACRRNLSDLGRADSIVREASRVVEEFGIAEASALLGDKPWREANKRLRAAKKMFRTSRRALEDAQHELEDAKLLGVDDDDDDDDGDDDELVHDDDKREEIVAPPPDLAVFNEEVRAARQELHRAQHAAEDALSKLIDLVRDHYPELGSVAKEAFATVVALSPALRSVVRQGRSQEDYERIPWPDNTEPRASRHVVIACVYDGLPCVLKQFHLRNSSERRALEREVELLVALDHPNIIKLECVFFAENCRPGDAEAVVQTPLYRGGTLRRWLSRPENKVDATETSFSRVGSMRFLNADHRQVATTHVRALRQLLAGLSYVHAKGVVHGDVKLDNALVDVSSTGTSWTVVLSDFEMSHRRRRECTTALDGTSMDMTTTTVGGGTRGYVAPELLVLRDNDGARSTTASDVFAYGICVGVALAVDDATTERTGFDGCFALKCHRCACGFCAYCLADCGTDAHQHVRTCAHGQGLFPTRARETFLRVQRARRDRDLRAYLSKLSSDDVRVVVARLDRELRDLGLDPRAYLLTETPRDSTTNS</sequence>
<organism evidence="4 5">
    <name type="scientific">Chrysophaeum taylorii</name>
    <dbReference type="NCBI Taxonomy" id="2483200"/>
    <lineage>
        <taxon>Eukaryota</taxon>
        <taxon>Sar</taxon>
        <taxon>Stramenopiles</taxon>
        <taxon>Ochrophyta</taxon>
        <taxon>Pelagophyceae</taxon>
        <taxon>Pelagomonadales</taxon>
        <taxon>Pelagomonadaceae</taxon>
        <taxon>Chrysophaeum</taxon>
    </lineage>
</organism>
<dbReference type="CDD" id="cd00180">
    <property type="entry name" value="PKc"/>
    <property type="match status" value="1"/>
</dbReference>
<name>A0AAD7XKX5_9STRA</name>
<keyword evidence="5" id="KW-1185">Reference proteome</keyword>
<evidence type="ECO:0000259" key="3">
    <source>
        <dbReference type="PROSITE" id="PS50011"/>
    </source>
</evidence>
<dbReference type="GO" id="GO:0004674">
    <property type="term" value="F:protein serine/threonine kinase activity"/>
    <property type="evidence" value="ECO:0007669"/>
    <property type="project" value="TreeGrafter"/>
</dbReference>
<proteinExistence type="predicted"/>
<dbReference type="GO" id="GO:0005524">
    <property type="term" value="F:ATP binding"/>
    <property type="evidence" value="ECO:0007669"/>
    <property type="project" value="InterPro"/>
</dbReference>
<feature type="domain" description="Protein kinase" evidence="3">
    <location>
        <begin position="477"/>
        <end position="839"/>
    </location>
</feature>
<accession>A0AAD7XKX5</accession>
<evidence type="ECO:0000313" key="4">
    <source>
        <dbReference type="EMBL" id="KAJ8603537.1"/>
    </source>
</evidence>
<dbReference type="AlphaFoldDB" id="A0AAD7XKX5"/>
<reference evidence="4" key="1">
    <citation type="submission" date="2023-01" db="EMBL/GenBank/DDBJ databases">
        <title>Metagenome sequencing of chrysophaentin producing Chrysophaeum taylorii.</title>
        <authorList>
            <person name="Davison J."/>
            <person name="Bewley C."/>
        </authorList>
    </citation>
    <scope>NUCLEOTIDE SEQUENCE</scope>
    <source>
        <strain evidence="4">NIES-1699</strain>
    </source>
</reference>
<evidence type="ECO:0000256" key="1">
    <source>
        <dbReference type="SAM" id="Coils"/>
    </source>
</evidence>
<evidence type="ECO:0000313" key="5">
    <source>
        <dbReference type="Proteomes" id="UP001230188"/>
    </source>
</evidence>
<comment type="caution">
    <text evidence="4">The sequence shown here is derived from an EMBL/GenBank/DDBJ whole genome shotgun (WGS) entry which is preliminary data.</text>
</comment>
<feature type="region of interest" description="Disordered" evidence="2">
    <location>
        <begin position="97"/>
        <end position="119"/>
    </location>
</feature>
<dbReference type="PROSITE" id="PS50011">
    <property type="entry name" value="PROTEIN_KINASE_DOM"/>
    <property type="match status" value="1"/>
</dbReference>
<feature type="compositionally biased region" description="Acidic residues" evidence="2">
    <location>
        <begin position="410"/>
        <end position="426"/>
    </location>
</feature>
<keyword evidence="1" id="KW-0175">Coiled coil</keyword>
<gene>
    <name evidence="4" type="ORF">CTAYLR_004872</name>
</gene>
<dbReference type="SUPFAM" id="SSF56112">
    <property type="entry name" value="Protein kinase-like (PK-like)"/>
    <property type="match status" value="1"/>
</dbReference>
<dbReference type="Pfam" id="PF00069">
    <property type="entry name" value="Pkinase"/>
    <property type="match status" value="1"/>
</dbReference>
<dbReference type="InterPro" id="IPR011009">
    <property type="entry name" value="Kinase-like_dom_sf"/>
</dbReference>
<dbReference type="EMBL" id="JAQMWT010000349">
    <property type="protein sequence ID" value="KAJ8603537.1"/>
    <property type="molecule type" value="Genomic_DNA"/>
</dbReference>
<dbReference type="SMART" id="SM00220">
    <property type="entry name" value="S_TKc"/>
    <property type="match status" value="1"/>
</dbReference>
<feature type="region of interest" description="Disordered" evidence="2">
    <location>
        <begin position="404"/>
        <end position="430"/>
    </location>
</feature>
<evidence type="ECO:0000256" key="2">
    <source>
        <dbReference type="SAM" id="MobiDB-lite"/>
    </source>
</evidence>
<dbReference type="InterPro" id="IPR000719">
    <property type="entry name" value="Prot_kinase_dom"/>
</dbReference>
<protein>
    <recommendedName>
        <fullName evidence="3">Protein kinase domain-containing protein</fullName>
    </recommendedName>
</protein>
<dbReference type="PANTHER" id="PTHR24359">
    <property type="entry name" value="SERINE/THREONINE-PROTEIN KINASE SBK1"/>
    <property type="match status" value="1"/>
</dbReference>
<dbReference type="Gene3D" id="1.10.510.10">
    <property type="entry name" value="Transferase(Phosphotransferase) domain 1"/>
    <property type="match status" value="1"/>
</dbReference>
<dbReference type="PANTHER" id="PTHR24359:SF1">
    <property type="entry name" value="INHIBITOR OF NUCLEAR FACTOR KAPPA-B KINASE EPSILON SUBUNIT HOMOLOG 1-RELATED"/>
    <property type="match status" value="1"/>
</dbReference>
<feature type="coiled-coil region" evidence="1">
    <location>
        <begin position="441"/>
        <end position="468"/>
    </location>
</feature>